<sequence length="162" mass="17918">MAEPLGIVASIIAVLQLTTTAVKYLNDVKDGPSERVRILAEISTIRGLLHTFKDFAESTEPGDTSLATIKSLNVPDGPLDQFKAALERLLSKLKPAHGVKKVARALTWSLEKGEVITILSQIERQKALFLLARQNDHLGLSRAMHHCRLKSSLWKPVYDLRG</sequence>
<keyword evidence="3" id="KW-1185">Reference proteome</keyword>
<evidence type="ECO:0000313" key="3">
    <source>
        <dbReference type="Proteomes" id="UP000606974"/>
    </source>
</evidence>
<gene>
    <name evidence="2" type="ORF">GJ744_006438</name>
</gene>
<protein>
    <recommendedName>
        <fullName evidence="4">Fungal N-terminal domain-containing protein</fullName>
    </recommendedName>
</protein>
<feature type="signal peptide" evidence="1">
    <location>
        <begin position="1"/>
        <end position="21"/>
    </location>
</feature>
<name>A0A8H7A815_9EURO</name>
<keyword evidence="1" id="KW-0732">Signal</keyword>
<proteinExistence type="predicted"/>
<feature type="chain" id="PRO_5034332108" description="Fungal N-terminal domain-containing protein" evidence="1">
    <location>
        <begin position="22"/>
        <end position="162"/>
    </location>
</feature>
<organism evidence="2 3">
    <name type="scientific">Endocarpon pusillum</name>
    <dbReference type="NCBI Taxonomy" id="364733"/>
    <lineage>
        <taxon>Eukaryota</taxon>
        <taxon>Fungi</taxon>
        <taxon>Dikarya</taxon>
        <taxon>Ascomycota</taxon>
        <taxon>Pezizomycotina</taxon>
        <taxon>Eurotiomycetes</taxon>
        <taxon>Chaetothyriomycetidae</taxon>
        <taxon>Verrucariales</taxon>
        <taxon>Verrucariaceae</taxon>
        <taxon>Endocarpon</taxon>
    </lineage>
</organism>
<evidence type="ECO:0000313" key="2">
    <source>
        <dbReference type="EMBL" id="KAF7502216.1"/>
    </source>
</evidence>
<dbReference type="OrthoDB" id="4119622at2759"/>
<dbReference type="AlphaFoldDB" id="A0A8H7A815"/>
<evidence type="ECO:0008006" key="4">
    <source>
        <dbReference type="Google" id="ProtNLM"/>
    </source>
</evidence>
<accession>A0A8H7A815</accession>
<dbReference type="Proteomes" id="UP000606974">
    <property type="component" value="Unassembled WGS sequence"/>
</dbReference>
<dbReference type="EMBL" id="JAACFV010000296">
    <property type="protein sequence ID" value="KAF7502216.1"/>
    <property type="molecule type" value="Genomic_DNA"/>
</dbReference>
<comment type="caution">
    <text evidence="2">The sequence shown here is derived from an EMBL/GenBank/DDBJ whole genome shotgun (WGS) entry which is preliminary data.</text>
</comment>
<evidence type="ECO:0000256" key="1">
    <source>
        <dbReference type="SAM" id="SignalP"/>
    </source>
</evidence>
<reference evidence="2" key="1">
    <citation type="submission" date="2020-02" db="EMBL/GenBank/DDBJ databases">
        <authorList>
            <person name="Palmer J.M."/>
        </authorList>
    </citation>
    <scope>NUCLEOTIDE SEQUENCE</scope>
    <source>
        <strain evidence="2">EPUS1.4</strain>
        <tissue evidence="2">Thallus</tissue>
    </source>
</reference>